<accession>A0A9P8I6A2</accession>
<comment type="caution">
    <text evidence="2">The sequence shown here is derived from an EMBL/GenBank/DDBJ whole genome shotgun (WGS) entry which is preliminary data.</text>
</comment>
<evidence type="ECO:0000313" key="3">
    <source>
        <dbReference type="Proteomes" id="UP000698800"/>
    </source>
</evidence>
<organism evidence="2 3">
    <name type="scientific">Glutinoglossum americanum</name>
    <dbReference type="NCBI Taxonomy" id="1670608"/>
    <lineage>
        <taxon>Eukaryota</taxon>
        <taxon>Fungi</taxon>
        <taxon>Dikarya</taxon>
        <taxon>Ascomycota</taxon>
        <taxon>Pezizomycotina</taxon>
        <taxon>Geoglossomycetes</taxon>
        <taxon>Geoglossales</taxon>
        <taxon>Geoglossaceae</taxon>
        <taxon>Glutinoglossum</taxon>
    </lineage>
</organism>
<feature type="transmembrane region" description="Helical" evidence="1">
    <location>
        <begin position="417"/>
        <end position="437"/>
    </location>
</feature>
<keyword evidence="1" id="KW-0472">Membrane</keyword>
<dbReference type="EMBL" id="JAGHQL010000080">
    <property type="protein sequence ID" value="KAH0541377.1"/>
    <property type="molecule type" value="Genomic_DNA"/>
</dbReference>
<dbReference type="OrthoDB" id="5428055at2759"/>
<sequence>MSSPNPDEQEPYHGKAIDKLSGIPGLAILDQFMRAKSPLSLEKSSFKVDVLHVLRSKVKPTSCCTHEGFRVALKEAHPDLIGIFVLVDGITPEVVETLGSDLDLCHEFFALHLRGTQCFREGKFRRPKYLELEVLPSYFRKAPFYCLEICRPYPFRGGLREVEKVRESKTNTARGCYELKSLKDVSMRERVSVYETETPDHKPVGIILSDRLLKREIPETGVDTLTAFSHNYPEGTREGLDRGVQVSCGEEVRLWLEGLDLEGREDVFKTLEEPLAIRPLLHITAVMNSWFLAQARLQLTRISRSQHDGQFPSNADFGLNELAQLLHTCLYFHLKHLKSVIRVVKAKRGRQDGNHDELLDDIYDLRDDMEALLERVQHDVNYLASKQISLLTKVGVVFVPLSIAAAVLAIPGPWYRLVIWAAFAGFSIAIIGFSMFVGSGKRLGLESLRLVGLGGCRQNEEAAMGEA</sequence>
<evidence type="ECO:0000256" key="1">
    <source>
        <dbReference type="SAM" id="Phobius"/>
    </source>
</evidence>
<evidence type="ECO:0000313" key="2">
    <source>
        <dbReference type="EMBL" id="KAH0541377.1"/>
    </source>
</evidence>
<feature type="transmembrane region" description="Helical" evidence="1">
    <location>
        <begin position="390"/>
        <end position="411"/>
    </location>
</feature>
<protein>
    <submittedName>
        <fullName evidence="2">Uncharacterized protein</fullName>
    </submittedName>
</protein>
<reference evidence="2" key="1">
    <citation type="submission" date="2021-03" db="EMBL/GenBank/DDBJ databases">
        <title>Comparative genomics and phylogenomic investigation of the class Geoglossomycetes provide insights into ecological specialization and systematics.</title>
        <authorList>
            <person name="Melie T."/>
            <person name="Pirro S."/>
            <person name="Miller A.N."/>
            <person name="Quandt A."/>
        </authorList>
    </citation>
    <scope>NUCLEOTIDE SEQUENCE</scope>
    <source>
        <strain evidence="2">GBOQ0MN5Z8</strain>
    </source>
</reference>
<keyword evidence="1" id="KW-0812">Transmembrane</keyword>
<name>A0A9P8I6A2_9PEZI</name>
<keyword evidence="1" id="KW-1133">Transmembrane helix</keyword>
<proteinExistence type="predicted"/>
<gene>
    <name evidence="2" type="ORF">FGG08_004141</name>
</gene>
<dbReference type="AlphaFoldDB" id="A0A9P8I6A2"/>
<keyword evidence="3" id="KW-1185">Reference proteome</keyword>
<dbReference type="Proteomes" id="UP000698800">
    <property type="component" value="Unassembled WGS sequence"/>
</dbReference>